<protein>
    <submittedName>
        <fullName evidence="1">Uncharacterized protein</fullName>
    </submittedName>
</protein>
<evidence type="ECO:0000313" key="2">
    <source>
        <dbReference type="Proteomes" id="UP000712281"/>
    </source>
</evidence>
<gene>
    <name evidence="1" type="ORF">F2Q68_00040653</name>
</gene>
<evidence type="ECO:0000313" key="1">
    <source>
        <dbReference type="EMBL" id="KAF2617645.1"/>
    </source>
</evidence>
<dbReference type="Proteomes" id="UP000712281">
    <property type="component" value="Unassembled WGS sequence"/>
</dbReference>
<name>A0A8S9MCG0_BRACR</name>
<reference evidence="1" key="1">
    <citation type="submission" date="2019-12" db="EMBL/GenBank/DDBJ databases">
        <title>Genome sequencing and annotation of Brassica cretica.</title>
        <authorList>
            <person name="Studholme D.J."/>
            <person name="Sarris P.F."/>
        </authorList>
    </citation>
    <scope>NUCLEOTIDE SEQUENCE</scope>
    <source>
        <strain evidence="1">PFS-001/15</strain>
        <tissue evidence="1">Leaf</tissue>
    </source>
</reference>
<dbReference type="AlphaFoldDB" id="A0A8S9MCG0"/>
<comment type="caution">
    <text evidence="1">The sequence shown here is derived from an EMBL/GenBank/DDBJ whole genome shotgun (WGS) entry which is preliminary data.</text>
</comment>
<dbReference type="EMBL" id="QGKW02000007">
    <property type="protein sequence ID" value="KAF2617645.1"/>
    <property type="molecule type" value="Genomic_DNA"/>
</dbReference>
<organism evidence="1 2">
    <name type="scientific">Brassica cretica</name>
    <name type="common">Mustard</name>
    <dbReference type="NCBI Taxonomy" id="69181"/>
    <lineage>
        <taxon>Eukaryota</taxon>
        <taxon>Viridiplantae</taxon>
        <taxon>Streptophyta</taxon>
        <taxon>Embryophyta</taxon>
        <taxon>Tracheophyta</taxon>
        <taxon>Spermatophyta</taxon>
        <taxon>Magnoliopsida</taxon>
        <taxon>eudicotyledons</taxon>
        <taxon>Gunneridae</taxon>
        <taxon>Pentapetalae</taxon>
        <taxon>rosids</taxon>
        <taxon>malvids</taxon>
        <taxon>Brassicales</taxon>
        <taxon>Brassicaceae</taxon>
        <taxon>Brassiceae</taxon>
        <taxon>Brassica</taxon>
    </lineage>
</organism>
<accession>A0A8S9MCG0</accession>
<sequence>MDVHSISSVVWIQEPINVPYCCKGGGLCSTLVILSPRSCRITLISSLKALRTCIMVACSLASPMYAAELYLAR</sequence>
<proteinExistence type="predicted"/>